<feature type="region of interest" description="Disordered" evidence="11">
    <location>
        <begin position="663"/>
        <end position="748"/>
    </location>
</feature>
<evidence type="ECO:0000313" key="13">
    <source>
        <dbReference type="EMBL" id="KAK3086920.1"/>
    </source>
</evidence>
<dbReference type="GO" id="GO:0005634">
    <property type="term" value="C:nucleus"/>
    <property type="evidence" value="ECO:0007669"/>
    <property type="project" value="UniProtKB-SubCell"/>
</dbReference>
<feature type="binding site" evidence="10">
    <location>
        <position position="191"/>
    </location>
    <ligand>
        <name>S-adenosyl-L-methionine</name>
        <dbReference type="ChEBI" id="CHEBI:59789"/>
    </ligand>
</feature>
<name>A0AA88XMC6_PINIB</name>
<gene>
    <name evidence="13" type="ORF">FSP39_025437</name>
</gene>
<evidence type="ECO:0000256" key="8">
    <source>
        <dbReference type="ARBA" id="ARBA00022884"/>
    </source>
</evidence>
<dbReference type="PANTHER" id="PTHR22808:SF1">
    <property type="entry name" value="RNA CYTOSINE-C(5)-METHYLTRANSFERASE NSUN2-RELATED"/>
    <property type="match status" value="1"/>
</dbReference>
<keyword evidence="7" id="KW-0819">tRNA processing</keyword>
<evidence type="ECO:0000256" key="2">
    <source>
        <dbReference type="ARBA" id="ARBA00012629"/>
    </source>
</evidence>
<dbReference type="InterPro" id="IPR057286">
    <property type="entry name" value="PUA_NSUN2"/>
</dbReference>
<organism evidence="13 14">
    <name type="scientific">Pinctada imbricata</name>
    <name type="common">Atlantic pearl-oyster</name>
    <name type="synonym">Pinctada martensii</name>
    <dbReference type="NCBI Taxonomy" id="66713"/>
    <lineage>
        <taxon>Eukaryota</taxon>
        <taxon>Metazoa</taxon>
        <taxon>Spiralia</taxon>
        <taxon>Lophotrochozoa</taxon>
        <taxon>Mollusca</taxon>
        <taxon>Bivalvia</taxon>
        <taxon>Autobranchia</taxon>
        <taxon>Pteriomorphia</taxon>
        <taxon>Pterioida</taxon>
        <taxon>Pterioidea</taxon>
        <taxon>Pteriidae</taxon>
        <taxon>Pinctada</taxon>
    </lineage>
</organism>
<keyword evidence="5 10" id="KW-0808">Transferase</keyword>
<evidence type="ECO:0000256" key="9">
    <source>
        <dbReference type="ARBA" id="ARBA00023242"/>
    </source>
</evidence>
<dbReference type="SUPFAM" id="SSF53335">
    <property type="entry name" value="S-adenosyl-L-methionine-dependent methyltransferases"/>
    <property type="match status" value="1"/>
</dbReference>
<feature type="compositionally biased region" description="Basic and acidic residues" evidence="11">
    <location>
        <begin position="726"/>
        <end position="742"/>
    </location>
</feature>
<evidence type="ECO:0000256" key="5">
    <source>
        <dbReference type="ARBA" id="ARBA00022679"/>
    </source>
</evidence>
<keyword evidence="14" id="KW-1185">Reference proteome</keyword>
<dbReference type="PROSITE" id="PS51686">
    <property type="entry name" value="SAM_MT_RSMB_NOP"/>
    <property type="match status" value="1"/>
</dbReference>
<comment type="subcellular location">
    <subcellularLocation>
        <location evidence="1">Nucleus</location>
    </subcellularLocation>
</comment>
<dbReference type="EC" id="2.1.1.203" evidence="2"/>
<feature type="region of interest" description="Disordered" evidence="11">
    <location>
        <begin position="382"/>
        <end position="461"/>
    </location>
</feature>
<keyword evidence="3" id="KW-0820">tRNA-binding</keyword>
<feature type="compositionally biased region" description="Polar residues" evidence="11">
    <location>
        <begin position="382"/>
        <end position="395"/>
    </location>
</feature>
<feature type="compositionally biased region" description="Basic and acidic residues" evidence="11">
    <location>
        <begin position="396"/>
        <end position="434"/>
    </location>
</feature>
<dbReference type="Pfam" id="PF25378">
    <property type="entry name" value="PUA_NSUN2"/>
    <property type="match status" value="1"/>
</dbReference>
<evidence type="ECO:0000256" key="11">
    <source>
        <dbReference type="SAM" id="MobiDB-lite"/>
    </source>
</evidence>
<keyword evidence="6 10" id="KW-0949">S-adenosyl-L-methionine</keyword>
<dbReference type="PANTHER" id="PTHR22808">
    <property type="entry name" value="NCL1 YEAST -RELATED NOL1/NOP2/FMU SUN DOMAIN-CONTAINING"/>
    <property type="match status" value="1"/>
</dbReference>
<dbReference type="PRINTS" id="PR02008">
    <property type="entry name" value="RCMTFAMILY"/>
</dbReference>
<comment type="similarity">
    <text evidence="10">Belongs to the class I-like SAM-binding methyltransferase superfamily. RsmB/NOP family.</text>
</comment>
<dbReference type="InterPro" id="IPR029063">
    <property type="entry name" value="SAM-dependent_MTases_sf"/>
</dbReference>
<dbReference type="Gene3D" id="3.40.50.150">
    <property type="entry name" value="Vaccinia Virus protein VP39"/>
    <property type="match status" value="1"/>
</dbReference>
<dbReference type="GO" id="GO:0030488">
    <property type="term" value="P:tRNA methylation"/>
    <property type="evidence" value="ECO:0007669"/>
    <property type="project" value="TreeGrafter"/>
</dbReference>
<evidence type="ECO:0000256" key="4">
    <source>
        <dbReference type="ARBA" id="ARBA00022603"/>
    </source>
</evidence>
<feature type="compositionally biased region" description="Acidic residues" evidence="11">
    <location>
        <begin position="687"/>
        <end position="696"/>
    </location>
</feature>
<feature type="active site" description="Nucleophile" evidence="10">
    <location>
        <position position="269"/>
    </location>
</feature>
<dbReference type="InterPro" id="IPR023270">
    <property type="entry name" value="RCMT_NCL1"/>
</dbReference>
<evidence type="ECO:0000256" key="6">
    <source>
        <dbReference type="ARBA" id="ARBA00022691"/>
    </source>
</evidence>
<dbReference type="GO" id="GO:0005737">
    <property type="term" value="C:cytoplasm"/>
    <property type="evidence" value="ECO:0007669"/>
    <property type="project" value="TreeGrafter"/>
</dbReference>
<feature type="binding site" evidence="10">
    <location>
        <begin position="133"/>
        <end position="139"/>
    </location>
    <ligand>
        <name>S-adenosyl-L-methionine</name>
        <dbReference type="ChEBI" id="CHEBI:59789"/>
    </ligand>
</feature>
<proteinExistence type="inferred from homology"/>
<keyword evidence="8 10" id="KW-0694">RNA-binding</keyword>
<reference evidence="13" key="1">
    <citation type="submission" date="2019-08" db="EMBL/GenBank/DDBJ databases">
        <title>The improved chromosome-level genome for the pearl oyster Pinctada fucata martensii using PacBio sequencing and Hi-C.</title>
        <authorList>
            <person name="Zheng Z."/>
        </authorList>
    </citation>
    <scope>NUCLEOTIDE SEQUENCE</scope>
    <source>
        <strain evidence="13">ZZ-2019</strain>
        <tissue evidence="13">Adductor muscle</tissue>
    </source>
</reference>
<evidence type="ECO:0000256" key="10">
    <source>
        <dbReference type="PROSITE-ProRule" id="PRU01023"/>
    </source>
</evidence>
<dbReference type="InterPro" id="IPR001678">
    <property type="entry name" value="MeTrfase_RsmB-F_NOP2_dom"/>
</dbReference>
<dbReference type="Pfam" id="PF01189">
    <property type="entry name" value="Methyltr_RsmB-F"/>
    <property type="match status" value="1"/>
</dbReference>
<feature type="binding site" evidence="10">
    <location>
        <position position="216"/>
    </location>
    <ligand>
        <name>S-adenosyl-L-methionine</name>
        <dbReference type="ChEBI" id="CHEBI:59789"/>
    </ligand>
</feature>
<dbReference type="InterPro" id="IPR057285">
    <property type="entry name" value="Pre-PUA_NSUN2"/>
</dbReference>
<dbReference type="InterPro" id="IPR049560">
    <property type="entry name" value="MeTrfase_RsmB-F_NOP2_cat"/>
</dbReference>
<keyword evidence="4 10" id="KW-0489">Methyltransferase</keyword>
<sequence>MMFQAAGFIPEEEWEEFINTLKEPLPVTFRITGSRGEASEMRNIIKTEFISDLLGKDEDGKQPVTCLNWYPDELAWQLNSSRQEVRRDPRLEKLKDFLFQETESGNISRQEAVSMIPPLVMDIKPHHKVLDMCAAPGSKTAQIIEYLHRTENGKLPDGFVIANDVDNKRCYLMTHQVKRLQSPCCAIVNHDASVIPKLKYGDGAGDFIYYDRVLCDVPCSGDGTLRKNCDIWDKWTPNNAVSLHTIQSKILKRGLELLCEGGRLVYSTCSLNPIEDEAVVGAMLKKCEGSVELVDASDVVPGLKYTKGINSWKVFVRDCSKSFETFESIPKGSYSHYLPTMFPLPTEESQKLNLDRCMRVLPHQQNTGGFFIAVLQKTTNLPWHKPSTSQATKPENSNETKSQETDDVPKESSEEGTEKNEEGTTGKDDQKPDDNLQAQSGKRKAEDEGTNPKPPKHIAKKMHGYKEDPYIFLEEDDNMWNPIKDFFGIPNDFCKTQVMHRTETGKRRTLYYVASILKDVIQTNKDRVKFINLGIKIFGRSPSPLVPECDFRITQEGLLVMKEYLPARCAVLSNKDMFTLILNDNPHLNDFSTDGKEQLEKITAGSMVFWFKPTESDPHPDCDVVICGWRGKTSVRAFLNQGLKFHYLRLLNLHLAEEYIEKKREKKRQKEREEFGEKSEQGRSSDDITDLQEEESSPQRETTCEDEIMEDIQEEEEIKDDQNEDSMNKDDVVAEETSKISDTDGAVS</sequence>
<accession>A0AA88XMC6</accession>
<evidence type="ECO:0000256" key="1">
    <source>
        <dbReference type="ARBA" id="ARBA00004123"/>
    </source>
</evidence>
<evidence type="ECO:0000256" key="3">
    <source>
        <dbReference type="ARBA" id="ARBA00022555"/>
    </source>
</evidence>
<dbReference type="AlphaFoldDB" id="A0AA88XMC6"/>
<feature type="compositionally biased region" description="Acidic residues" evidence="11">
    <location>
        <begin position="704"/>
        <end position="724"/>
    </location>
</feature>
<feature type="binding site" evidence="10">
    <location>
        <position position="164"/>
    </location>
    <ligand>
        <name>S-adenosyl-L-methionine</name>
        <dbReference type="ChEBI" id="CHEBI:59789"/>
    </ligand>
</feature>
<dbReference type="GO" id="GO:0000049">
    <property type="term" value="F:tRNA binding"/>
    <property type="evidence" value="ECO:0007669"/>
    <property type="project" value="UniProtKB-KW"/>
</dbReference>
<dbReference type="GO" id="GO:0016428">
    <property type="term" value="F:tRNA (cytidine-5-)-methyltransferase activity"/>
    <property type="evidence" value="ECO:0007669"/>
    <property type="project" value="InterPro"/>
</dbReference>
<dbReference type="EMBL" id="VSWD01000012">
    <property type="protein sequence ID" value="KAK3086920.1"/>
    <property type="molecule type" value="Genomic_DNA"/>
</dbReference>
<protein>
    <recommendedName>
        <fullName evidence="2">tRNA (cytosine(34)-C(5))-methyltransferase</fullName>
        <ecNumber evidence="2">2.1.1.203</ecNumber>
    </recommendedName>
</protein>
<evidence type="ECO:0000313" key="14">
    <source>
        <dbReference type="Proteomes" id="UP001186944"/>
    </source>
</evidence>
<comment type="caution">
    <text evidence="13">The sequence shown here is derived from an EMBL/GenBank/DDBJ whole genome shotgun (WGS) entry which is preliminary data.</text>
</comment>
<dbReference type="InterPro" id="IPR023267">
    <property type="entry name" value="RCMT"/>
</dbReference>
<feature type="compositionally biased region" description="Basic and acidic residues" evidence="11">
    <location>
        <begin position="663"/>
        <end position="686"/>
    </location>
</feature>
<dbReference type="PRINTS" id="PR02011">
    <property type="entry name" value="RCMTNCL1"/>
</dbReference>
<keyword evidence="9" id="KW-0539">Nucleus</keyword>
<dbReference type="Pfam" id="PF25376">
    <property type="entry name" value="Pre-PUA_NSUN2"/>
    <property type="match status" value="1"/>
</dbReference>
<feature type="domain" description="SAM-dependent MTase RsmB/NOP-type" evidence="12">
    <location>
        <begin position="17"/>
        <end position="378"/>
    </location>
</feature>
<evidence type="ECO:0000259" key="12">
    <source>
        <dbReference type="PROSITE" id="PS51686"/>
    </source>
</evidence>
<dbReference type="Proteomes" id="UP001186944">
    <property type="component" value="Unassembled WGS sequence"/>
</dbReference>
<evidence type="ECO:0000256" key="7">
    <source>
        <dbReference type="ARBA" id="ARBA00022694"/>
    </source>
</evidence>